<organism evidence="2 3">
    <name type="scientific">Iris pallida</name>
    <name type="common">Sweet iris</name>
    <dbReference type="NCBI Taxonomy" id="29817"/>
    <lineage>
        <taxon>Eukaryota</taxon>
        <taxon>Viridiplantae</taxon>
        <taxon>Streptophyta</taxon>
        <taxon>Embryophyta</taxon>
        <taxon>Tracheophyta</taxon>
        <taxon>Spermatophyta</taxon>
        <taxon>Magnoliopsida</taxon>
        <taxon>Liliopsida</taxon>
        <taxon>Asparagales</taxon>
        <taxon>Iridaceae</taxon>
        <taxon>Iridoideae</taxon>
        <taxon>Irideae</taxon>
        <taxon>Iris</taxon>
    </lineage>
</organism>
<evidence type="ECO:0000313" key="2">
    <source>
        <dbReference type="EMBL" id="KAJ6806195.1"/>
    </source>
</evidence>
<feature type="compositionally biased region" description="Low complexity" evidence="1">
    <location>
        <begin position="57"/>
        <end position="72"/>
    </location>
</feature>
<reference evidence="2" key="1">
    <citation type="journal article" date="2023" name="GigaByte">
        <title>Genome assembly of the bearded iris, Iris pallida Lam.</title>
        <authorList>
            <person name="Bruccoleri R.E."/>
            <person name="Oakeley E.J."/>
            <person name="Faust A.M.E."/>
            <person name="Altorfer M."/>
            <person name="Dessus-Babus S."/>
            <person name="Burckhardt D."/>
            <person name="Oertli M."/>
            <person name="Naumann U."/>
            <person name="Petersen F."/>
            <person name="Wong J."/>
        </authorList>
    </citation>
    <scope>NUCLEOTIDE SEQUENCE</scope>
    <source>
        <strain evidence="2">GSM-AAB239-AS_SAM_17_03QT</strain>
    </source>
</reference>
<dbReference type="Proteomes" id="UP001140949">
    <property type="component" value="Unassembled WGS sequence"/>
</dbReference>
<feature type="compositionally biased region" description="Basic residues" evidence="1">
    <location>
        <begin position="125"/>
        <end position="135"/>
    </location>
</feature>
<reference evidence="2" key="2">
    <citation type="submission" date="2023-04" db="EMBL/GenBank/DDBJ databases">
        <authorList>
            <person name="Bruccoleri R.E."/>
            <person name="Oakeley E.J."/>
            <person name="Faust A.-M."/>
            <person name="Dessus-Babus S."/>
            <person name="Altorfer M."/>
            <person name="Burckhardt D."/>
            <person name="Oertli M."/>
            <person name="Naumann U."/>
            <person name="Petersen F."/>
            <person name="Wong J."/>
        </authorList>
    </citation>
    <scope>NUCLEOTIDE SEQUENCE</scope>
    <source>
        <strain evidence="2">GSM-AAB239-AS_SAM_17_03QT</strain>
        <tissue evidence="2">Leaf</tissue>
    </source>
</reference>
<evidence type="ECO:0000313" key="3">
    <source>
        <dbReference type="Proteomes" id="UP001140949"/>
    </source>
</evidence>
<evidence type="ECO:0000256" key="1">
    <source>
        <dbReference type="SAM" id="MobiDB-lite"/>
    </source>
</evidence>
<protein>
    <submittedName>
        <fullName evidence="2">Uncharacterized protein</fullName>
    </submittedName>
</protein>
<gene>
    <name evidence="2" type="ORF">M6B38_176395</name>
</gene>
<name>A0AAX6EQZ7_IRIPA</name>
<keyword evidence="3" id="KW-1185">Reference proteome</keyword>
<dbReference type="EMBL" id="JANAVB010034820">
    <property type="protein sequence ID" value="KAJ6806195.1"/>
    <property type="molecule type" value="Genomic_DNA"/>
</dbReference>
<proteinExistence type="predicted"/>
<feature type="region of interest" description="Disordered" evidence="1">
    <location>
        <begin position="1"/>
        <end position="146"/>
    </location>
</feature>
<comment type="caution">
    <text evidence="2">The sequence shown here is derived from an EMBL/GenBank/DDBJ whole genome shotgun (WGS) entry which is preliminary data.</text>
</comment>
<sequence>MSLRQGEEEGVQLQQTEQLLQRVPSEVRASAQQSPQEEEQRRGGGGGGGGGAPPRPQEAAAAAVQSSPSVQGGPEQAQRGVQSDRELPAGQESGSGRRRRRRVSPVRPVRPPALPGLPTQEAQRSRRARAHHRRPPLVPLRQSGGPLERTEVRVRVAGLPA</sequence>
<accession>A0AAX6EQZ7</accession>
<dbReference type="AlphaFoldDB" id="A0AAX6EQZ7"/>
<feature type="compositionally biased region" description="Gly residues" evidence="1">
    <location>
        <begin position="43"/>
        <end position="52"/>
    </location>
</feature>